<evidence type="ECO:0000256" key="6">
    <source>
        <dbReference type="ARBA" id="ARBA00023014"/>
    </source>
</evidence>
<feature type="domain" description="Radical SAM core" evidence="9">
    <location>
        <begin position="58"/>
        <end position="288"/>
    </location>
</feature>
<sequence>MTISAYRSRFPGLALCARAFSVSGPNLYVSASELKRAAQAKLDFVDSVKPFSGALVDSYNRRHDYLRISLTESANSSTGFYCMPEEGIQLSPTEKLLTDEEILRLAKLFVQSGVTKIRLTGGEPTVRKGISGIISGLNDLRPYGLQSIAMTSNGLALHRRLPEFIDNGLTHLNLSLDTLDPFKFEFMTKRPGLDAVLKTLNIALESSRLQKIKLNVVIVKGLNDSEVLDFVEITKDKPISVRFIEFMPFTGNKWDKFKMVPSSDLLKLISEKHAGVVRLSDEANDTARSWKIPGYQGQFGFISSMSDHFCSTCNRLRITSDGQIKVCLFDAKEVSLRDLMRKGASDSEILRTIGQAVGGKEEKHLHMEDIDVVSNRPMILIGPAILNPHVSPLRQNKNSFALSRDLKVPMKQPRLMRNLYSSAIRFSGLTHLDGQGRASMVDVSNKSATRRSATARGRIFISERAYNLINASYSSESDSKTDINSSLLNEAEKKVLRKGDTLTVAQLAAIMGSKKTSDLIPLCHPLLLTDIKANLTCEVIEEPRGTWKYSVACQATVTCEGKTGVEMEALTAVTVGLLTVWDMLKAVAGKEMMISEIVVSEKSGGRSGDFTRT</sequence>
<dbReference type="InterPro" id="IPR050105">
    <property type="entry name" value="MoCo_biosynth_MoaA/MoaC"/>
</dbReference>
<accession>A0AA38J9A1</accession>
<organism evidence="10 11">
    <name type="scientific">Lentinula guzmanii</name>
    <dbReference type="NCBI Taxonomy" id="2804957"/>
    <lineage>
        <taxon>Eukaryota</taxon>
        <taxon>Fungi</taxon>
        <taxon>Dikarya</taxon>
        <taxon>Basidiomycota</taxon>
        <taxon>Agaricomycotina</taxon>
        <taxon>Agaricomycetes</taxon>
        <taxon>Agaricomycetidae</taxon>
        <taxon>Agaricales</taxon>
        <taxon>Marasmiineae</taxon>
        <taxon>Omphalotaceae</taxon>
        <taxon>Lentinula</taxon>
    </lineage>
</organism>
<dbReference type="AlphaFoldDB" id="A0AA38J9A1"/>
<dbReference type="Pfam" id="PF06463">
    <property type="entry name" value="Mob_synth_C"/>
    <property type="match status" value="1"/>
</dbReference>
<dbReference type="InterPro" id="IPR006638">
    <property type="entry name" value="Elp3/MiaA/NifB-like_rSAM"/>
</dbReference>
<name>A0AA38J9A1_9AGAR</name>
<dbReference type="InterPro" id="IPR002820">
    <property type="entry name" value="Mopterin_CF_biosynth-C_dom"/>
</dbReference>
<dbReference type="CDD" id="cd21117">
    <property type="entry name" value="Twitch_MoaA"/>
    <property type="match status" value="1"/>
</dbReference>
<dbReference type="Gene3D" id="3.30.70.640">
    <property type="entry name" value="Molybdopterin cofactor biosynthesis C (MoaC) domain"/>
    <property type="match status" value="1"/>
</dbReference>
<keyword evidence="8" id="KW-0501">Molybdenum cofactor biosynthesis</keyword>
<keyword evidence="7" id="KW-0342">GTP-binding</keyword>
<dbReference type="SMART" id="SM00729">
    <property type="entry name" value="Elp3"/>
    <property type="match status" value="1"/>
</dbReference>
<dbReference type="InterPro" id="IPR013483">
    <property type="entry name" value="MoaA"/>
</dbReference>
<gene>
    <name evidence="10" type="ORF">DFJ43DRAFT_1155035</name>
</gene>
<comment type="pathway">
    <text evidence="1">Cofactor biosynthesis; molybdopterin biosynthesis.</text>
</comment>
<dbReference type="GO" id="GO:0046872">
    <property type="term" value="F:metal ion binding"/>
    <property type="evidence" value="ECO:0007669"/>
    <property type="project" value="UniProtKB-KW"/>
</dbReference>
<protein>
    <submittedName>
        <fullName evidence="10">Molybdenum cofactor biosynthesis prote</fullName>
    </submittedName>
</protein>
<evidence type="ECO:0000256" key="7">
    <source>
        <dbReference type="ARBA" id="ARBA00023134"/>
    </source>
</evidence>
<evidence type="ECO:0000256" key="3">
    <source>
        <dbReference type="ARBA" id="ARBA00022723"/>
    </source>
</evidence>
<dbReference type="Gene3D" id="3.20.20.70">
    <property type="entry name" value="Aldolase class I"/>
    <property type="match status" value="1"/>
</dbReference>
<evidence type="ECO:0000313" key="11">
    <source>
        <dbReference type="Proteomes" id="UP001176059"/>
    </source>
</evidence>
<dbReference type="GO" id="GO:0061799">
    <property type="term" value="F:cyclic pyranopterin monophosphate synthase activity"/>
    <property type="evidence" value="ECO:0007669"/>
    <property type="project" value="TreeGrafter"/>
</dbReference>
<evidence type="ECO:0000259" key="9">
    <source>
        <dbReference type="PROSITE" id="PS51918"/>
    </source>
</evidence>
<dbReference type="GO" id="GO:0051539">
    <property type="term" value="F:4 iron, 4 sulfur cluster binding"/>
    <property type="evidence" value="ECO:0007669"/>
    <property type="project" value="UniProtKB-KW"/>
</dbReference>
<comment type="caution">
    <text evidence="10">The sequence shown here is derived from an EMBL/GenBank/DDBJ whole genome shotgun (WGS) entry which is preliminary data.</text>
</comment>
<evidence type="ECO:0000256" key="2">
    <source>
        <dbReference type="ARBA" id="ARBA00022691"/>
    </source>
</evidence>
<reference evidence="10" key="1">
    <citation type="submission" date="2022-08" db="EMBL/GenBank/DDBJ databases">
        <authorList>
            <consortium name="DOE Joint Genome Institute"/>
            <person name="Min B."/>
            <person name="Sierra-Patev S."/>
            <person name="Naranjo-Ortiz M."/>
            <person name="Looney B."/>
            <person name="Konkel Z."/>
            <person name="Slot J.C."/>
            <person name="Sakamoto Y."/>
            <person name="Steenwyk J.L."/>
            <person name="Rokas A."/>
            <person name="Carro J."/>
            <person name="Camarero S."/>
            <person name="Ferreira P."/>
            <person name="Molpeceres G."/>
            <person name="Ruiz-duenas F.J."/>
            <person name="Serrano A."/>
            <person name="Henrissat B."/>
            <person name="Drula E."/>
            <person name="Hughes K.W."/>
            <person name="Mata J.L."/>
            <person name="Ishikawa N.K."/>
            <person name="Vargas-Isla R."/>
            <person name="Ushijima S."/>
            <person name="Smith C.A."/>
            <person name="Ahrendt S."/>
            <person name="Andreopoulos W."/>
            <person name="He G."/>
            <person name="LaButti K."/>
            <person name="Lipzen A."/>
            <person name="Ng V."/>
            <person name="Riley R."/>
            <person name="Sandor L."/>
            <person name="Barry K."/>
            <person name="Martinez A.T."/>
            <person name="Xiao Y."/>
            <person name="Gibbons J.G."/>
            <person name="Terashima K."/>
            <person name="Hibbett D.S."/>
            <person name="Grigoriev I.V."/>
        </authorList>
    </citation>
    <scope>NUCLEOTIDE SEQUENCE</scope>
    <source>
        <strain evidence="10">ET3784</strain>
    </source>
</reference>
<dbReference type="GO" id="GO:0005525">
    <property type="term" value="F:GTP binding"/>
    <property type="evidence" value="ECO:0007669"/>
    <property type="project" value="UniProtKB-KW"/>
</dbReference>
<keyword evidence="5" id="KW-0408">Iron</keyword>
<dbReference type="SUPFAM" id="SSF102114">
    <property type="entry name" value="Radical SAM enzymes"/>
    <property type="match status" value="1"/>
</dbReference>
<dbReference type="InterPro" id="IPR007197">
    <property type="entry name" value="rSAM"/>
</dbReference>
<keyword evidence="3" id="KW-0479">Metal-binding</keyword>
<evidence type="ECO:0000256" key="5">
    <source>
        <dbReference type="ARBA" id="ARBA00023004"/>
    </source>
</evidence>
<dbReference type="InterPro" id="IPR036522">
    <property type="entry name" value="MoaC_sf"/>
</dbReference>
<evidence type="ECO:0000256" key="4">
    <source>
        <dbReference type="ARBA" id="ARBA00022741"/>
    </source>
</evidence>
<dbReference type="GO" id="GO:0061798">
    <property type="term" value="F:GTP 3',8'-cyclase activity"/>
    <property type="evidence" value="ECO:0007669"/>
    <property type="project" value="TreeGrafter"/>
</dbReference>
<dbReference type="GO" id="GO:0006777">
    <property type="term" value="P:Mo-molybdopterin cofactor biosynthetic process"/>
    <property type="evidence" value="ECO:0007669"/>
    <property type="project" value="UniProtKB-KW"/>
</dbReference>
<evidence type="ECO:0000256" key="8">
    <source>
        <dbReference type="ARBA" id="ARBA00023150"/>
    </source>
</evidence>
<dbReference type="Proteomes" id="UP001176059">
    <property type="component" value="Unassembled WGS sequence"/>
</dbReference>
<keyword evidence="11" id="KW-1185">Reference proteome</keyword>
<dbReference type="SUPFAM" id="SSF55040">
    <property type="entry name" value="Molybdenum cofactor biosynthesis protein C, MoaC"/>
    <property type="match status" value="1"/>
</dbReference>
<evidence type="ECO:0000313" key="10">
    <source>
        <dbReference type="EMBL" id="KAJ3731977.1"/>
    </source>
</evidence>
<dbReference type="InterPro" id="IPR010505">
    <property type="entry name" value="MoaA_twitch"/>
</dbReference>
<dbReference type="Pfam" id="PF04055">
    <property type="entry name" value="Radical_SAM"/>
    <property type="match status" value="1"/>
</dbReference>
<dbReference type="PANTHER" id="PTHR22960:SF0">
    <property type="entry name" value="MOLYBDENUM COFACTOR BIOSYNTHESIS PROTEIN 1"/>
    <property type="match status" value="1"/>
</dbReference>
<dbReference type="NCBIfam" id="TIGR02666">
    <property type="entry name" value="moaA"/>
    <property type="match status" value="1"/>
</dbReference>
<dbReference type="PANTHER" id="PTHR22960">
    <property type="entry name" value="MOLYBDOPTERIN COFACTOR SYNTHESIS PROTEIN A"/>
    <property type="match status" value="1"/>
</dbReference>
<keyword evidence="6" id="KW-0411">Iron-sulfur</keyword>
<dbReference type="CDD" id="cd01335">
    <property type="entry name" value="Radical_SAM"/>
    <property type="match status" value="1"/>
</dbReference>
<dbReference type="PROSITE" id="PS51918">
    <property type="entry name" value="RADICAL_SAM"/>
    <property type="match status" value="1"/>
</dbReference>
<keyword evidence="4" id="KW-0547">Nucleotide-binding</keyword>
<reference evidence="10" key="2">
    <citation type="journal article" date="2023" name="Proc. Natl. Acad. Sci. U.S.A.">
        <title>A global phylogenomic analysis of the shiitake genus Lentinula.</title>
        <authorList>
            <person name="Sierra-Patev S."/>
            <person name="Min B."/>
            <person name="Naranjo-Ortiz M."/>
            <person name="Looney B."/>
            <person name="Konkel Z."/>
            <person name="Slot J.C."/>
            <person name="Sakamoto Y."/>
            <person name="Steenwyk J.L."/>
            <person name="Rokas A."/>
            <person name="Carro J."/>
            <person name="Camarero S."/>
            <person name="Ferreira P."/>
            <person name="Molpeceres G."/>
            <person name="Ruiz-Duenas F.J."/>
            <person name="Serrano A."/>
            <person name="Henrissat B."/>
            <person name="Drula E."/>
            <person name="Hughes K.W."/>
            <person name="Mata J.L."/>
            <person name="Ishikawa N.K."/>
            <person name="Vargas-Isla R."/>
            <person name="Ushijima S."/>
            <person name="Smith C.A."/>
            <person name="Donoghue J."/>
            <person name="Ahrendt S."/>
            <person name="Andreopoulos W."/>
            <person name="He G."/>
            <person name="LaButti K."/>
            <person name="Lipzen A."/>
            <person name="Ng V."/>
            <person name="Riley R."/>
            <person name="Sandor L."/>
            <person name="Barry K."/>
            <person name="Martinez A.T."/>
            <person name="Xiao Y."/>
            <person name="Gibbons J.G."/>
            <person name="Terashima K."/>
            <person name="Grigoriev I.V."/>
            <person name="Hibbett D."/>
        </authorList>
    </citation>
    <scope>NUCLEOTIDE SEQUENCE</scope>
    <source>
        <strain evidence="10">ET3784</strain>
    </source>
</reference>
<dbReference type="Pfam" id="PF01967">
    <property type="entry name" value="MoaC"/>
    <property type="match status" value="1"/>
</dbReference>
<proteinExistence type="predicted"/>
<dbReference type="EMBL" id="JANVFO010000027">
    <property type="protein sequence ID" value="KAJ3731977.1"/>
    <property type="molecule type" value="Genomic_DNA"/>
</dbReference>
<dbReference type="InterPro" id="IPR013785">
    <property type="entry name" value="Aldolase_TIM"/>
</dbReference>
<dbReference type="InterPro" id="IPR058240">
    <property type="entry name" value="rSAM_sf"/>
</dbReference>
<dbReference type="NCBIfam" id="NF006870">
    <property type="entry name" value="PRK09364.1"/>
    <property type="match status" value="1"/>
</dbReference>
<evidence type="ECO:0000256" key="1">
    <source>
        <dbReference type="ARBA" id="ARBA00005046"/>
    </source>
</evidence>
<keyword evidence="2" id="KW-0949">S-adenosyl-L-methionine</keyword>